<dbReference type="EMBL" id="KN831777">
    <property type="protein sequence ID" value="KIM42510.1"/>
    <property type="molecule type" value="Genomic_DNA"/>
</dbReference>
<proteinExistence type="predicted"/>
<evidence type="ECO:0000313" key="1">
    <source>
        <dbReference type="EMBL" id="KIM42510.1"/>
    </source>
</evidence>
<accession>A0A0C3C0U3</accession>
<gene>
    <name evidence="1" type="ORF">M413DRAFT_119556</name>
</gene>
<organism evidence="1 2">
    <name type="scientific">Hebeloma cylindrosporum</name>
    <dbReference type="NCBI Taxonomy" id="76867"/>
    <lineage>
        <taxon>Eukaryota</taxon>
        <taxon>Fungi</taxon>
        <taxon>Dikarya</taxon>
        <taxon>Basidiomycota</taxon>
        <taxon>Agaricomycotina</taxon>
        <taxon>Agaricomycetes</taxon>
        <taxon>Agaricomycetidae</taxon>
        <taxon>Agaricales</taxon>
        <taxon>Agaricineae</taxon>
        <taxon>Hymenogastraceae</taxon>
        <taxon>Hebeloma</taxon>
    </lineage>
</organism>
<evidence type="ECO:0000313" key="2">
    <source>
        <dbReference type="Proteomes" id="UP000053424"/>
    </source>
</evidence>
<reference evidence="2" key="2">
    <citation type="submission" date="2015-01" db="EMBL/GenBank/DDBJ databases">
        <title>Evolutionary Origins and Diversification of the Mycorrhizal Mutualists.</title>
        <authorList>
            <consortium name="DOE Joint Genome Institute"/>
            <consortium name="Mycorrhizal Genomics Consortium"/>
            <person name="Kohler A."/>
            <person name="Kuo A."/>
            <person name="Nagy L.G."/>
            <person name="Floudas D."/>
            <person name="Copeland A."/>
            <person name="Barry K.W."/>
            <person name="Cichocki N."/>
            <person name="Veneault-Fourrey C."/>
            <person name="LaButti K."/>
            <person name="Lindquist E.A."/>
            <person name="Lipzen A."/>
            <person name="Lundell T."/>
            <person name="Morin E."/>
            <person name="Murat C."/>
            <person name="Riley R."/>
            <person name="Ohm R."/>
            <person name="Sun H."/>
            <person name="Tunlid A."/>
            <person name="Henrissat B."/>
            <person name="Grigoriev I.V."/>
            <person name="Hibbett D.S."/>
            <person name="Martin F."/>
        </authorList>
    </citation>
    <scope>NUCLEOTIDE SEQUENCE [LARGE SCALE GENOMIC DNA]</scope>
    <source>
        <strain evidence="2">h7</strain>
    </source>
</reference>
<protein>
    <submittedName>
        <fullName evidence="1">Uncharacterized protein</fullName>
    </submittedName>
</protein>
<dbReference type="HOGENOM" id="CLU_2638321_0_0_1"/>
<keyword evidence="2" id="KW-1185">Reference proteome</keyword>
<dbReference type="AlphaFoldDB" id="A0A0C3C0U3"/>
<dbReference type="OrthoDB" id="2992500at2759"/>
<dbReference type="Proteomes" id="UP000053424">
    <property type="component" value="Unassembled WGS sequence"/>
</dbReference>
<reference evidence="1 2" key="1">
    <citation type="submission" date="2014-04" db="EMBL/GenBank/DDBJ databases">
        <authorList>
            <consortium name="DOE Joint Genome Institute"/>
            <person name="Kuo A."/>
            <person name="Gay G."/>
            <person name="Dore J."/>
            <person name="Kohler A."/>
            <person name="Nagy L.G."/>
            <person name="Floudas D."/>
            <person name="Copeland A."/>
            <person name="Barry K.W."/>
            <person name="Cichocki N."/>
            <person name="Veneault-Fourrey C."/>
            <person name="LaButti K."/>
            <person name="Lindquist E.A."/>
            <person name="Lipzen A."/>
            <person name="Lundell T."/>
            <person name="Morin E."/>
            <person name="Murat C."/>
            <person name="Sun H."/>
            <person name="Tunlid A."/>
            <person name="Henrissat B."/>
            <person name="Grigoriev I.V."/>
            <person name="Hibbett D.S."/>
            <person name="Martin F."/>
            <person name="Nordberg H.P."/>
            <person name="Cantor M.N."/>
            <person name="Hua S.X."/>
        </authorList>
    </citation>
    <scope>NUCLEOTIDE SEQUENCE [LARGE SCALE GENOMIC DNA]</scope>
    <source>
        <strain evidence="2">h7</strain>
    </source>
</reference>
<name>A0A0C3C0U3_HEBCY</name>
<sequence length="77" mass="8637">MIKTKLPGFTVFQKLRHLRSAVINIKNDIHPLALRIPWEQLTKLDMGDTLLRPNIFLEVLSASAPSLNDGSFTIHSG</sequence>